<evidence type="ECO:0000256" key="4">
    <source>
        <dbReference type="ARBA" id="ARBA00022801"/>
    </source>
</evidence>
<dbReference type="GO" id="GO:0006351">
    <property type="term" value="P:DNA-templated transcription"/>
    <property type="evidence" value="ECO:0007669"/>
    <property type="project" value="InterPro"/>
</dbReference>
<feature type="domain" description="RdRp catalytic" evidence="8">
    <location>
        <begin position="5469"/>
        <end position="5582"/>
    </location>
</feature>
<dbReference type="GO" id="GO:0039694">
    <property type="term" value="P:viral RNA genome replication"/>
    <property type="evidence" value="ECO:0007669"/>
    <property type="project" value="InterPro"/>
</dbReference>
<dbReference type="GO" id="GO:0003723">
    <property type="term" value="F:RNA binding"/>
    <property type="evidence" value="ECO:0007669"/>
    <property type="project" value="InterPro"/>
</dbReference>
<dbReference type="Pfam" id="PF01443">
    <property type="entry name" value="Viral_helicase1"/>
    <property type="match status" value="1"/>
</dbReference>
<evidence type="ECO:0000256" key="5">
    <source>
        <dbReference type="ARBA" id="ARBA00022840"/>
    </source>
</evidence>
<dbReference type="PIR" id="T12117">
    <property type="entry name" value="T12117"/>
</dbReference>
<keyword evidence="3" id="KW-0548">Nucleotidyltransferase</keyword>
<feature type="compositionally biased region" description="Polar residues" evidence="7">
    <location>
        <begin position="1434"/>
        <end position="1443"/>
    </location>
</feature>
<evidence type="ECO:0000259" key="8">
    <source>
        <dbReference type="PROSITE" id="PS50507"/>
    </source>
</evidence>
<feature type="region of interest" description="Disordered" evidence="7">
    <location>
        <begin position="1"/>
        <end position="24"/>
    </location>
</feature>
<sequence length="5825" mass="654527">MKKLTATTNKKESPPAPVGDPFKKTKDSVSFTGVKTEFYGAKTPCSTGIYHTTCCVPCEDIDIHEVVKAASRDDARHYQEHPNSPSNPELVNSFNKGLTLESYTARQKGERNLHRFNRNINALVKNLRTQKKQTERSSIYCSPPRKHLGRRPHIRGGSLHPIPILGQSDQALGNTTGVWSPNRAPSEVTPSQRPGITNTTQAKSSDGGQPPNKSLPFHFNTHTHTNKPMGMHHRKRQHASVRAHNATKSARVSPPTPPEQCKAKQTQVGNSPNEAEVFKAMMNNYRRSLVPKEKPTIIKPTIPYKVASSSIDPIDMPRNRPLQSVGALDCYVTGGIQTKDVTGSGTSNLDRFNAMLRTLNKSGMHTSRSTSMTSEFGGRTIGLKKPLDSIIHNVNLRFCHTQVRTSEVLASASKKYESNKNKQGNTAVTTPAGKVCEHSRFDVKGEVEFTCGWCKPCKQLIKDALEVTHKQGTWRRRPLAIAATKKNLKECGSTNMFSKNNLNNFLKYSKPLHKLMKKKTLTAMCFASDPRNKGAIFSTTDAGNNRESSMIGRDLGMTLRLNTLSNNAIQYILHAYTNKTLTHYVSEADYQSFLKSTRKKTSDTPAIEIAPCKRYTHLYPEGSEKNMGGTLLYKLVLQVIAKRAQTPQANILRRDTSLKGIRVGNRVVVPLPSVEHRIQDGYDRGDFGLCMTGHMATRETLLPSEAPYMHEMFGHKCHRCKGITVLTKGHTGDKYDASKATSRGRILNAIKYGVGTDKDLADVYINTQLINSYSECGLTTEAHQWNTQCGFCGHQVLDDPPAMVEEICELVTANTDNPTPMGLLHHLEKMGYLDGSTLDATGEARVVNYDYQTLKHQLSRARQDVVVIPSRITRDRREALQQCAVELEIGTDVVPQLNDSTLYATTKVLLAIPFVTNDYQSTFAYGSTDLGITGVTPINMCHLTPDLYMATRPSITQDAPVMKESNTLLIDMNILRMDPMWLITECLRRKITTAYYVTPMLELDQNPDQTILDGEVQFRKVENQIYVITAWSDRPIRVTTENYMNWTKVDAFVIGENTYPIDTVREANGISLRRIDLAASSTFEMSEVVETVGDSIEISVPTVYYYGKPGKRKLSMSGEKKVKLHRELYRRMMIRNVSGTNSFKELVDYGIGISNMKYNINDMVVSFSDISDDTIRHTAAFVYSKMITRANSMQLTERVLESVNTARGFLASLLISQAETMLKITGLDETMLTTVNRWMSKGSEMVRLKGMLMNINSLDIDNLMCYSREPVIRHLRAQETLELEPTGTCPHKTPDFVIKECSMCECCGVNPAIGAIGFCSSCLPTDKHQCDHPCKHAHESEAGTRCSCCLLPIAGEACPCCGVNRQIESEILFENSEESADEAEEQNRVRKNSKPRRPDREKGNRSNNRNNDSRRTDANHHSNVNYHHGHNKPQRQGATQQPPKRSAALHPENDDNDTPDSTPTVILTADPTTNPPGERQAPGGDNIPHENDIPGPSSTTTQSSPPDDTNYSGPEHNRNIQNHRIRLIAQTNEFFGDLYAYGNDIAVKKNSHKLMPPNEQRLRSCFQFMNMGDSIYATENLEVIKTYNTSGEGGYCGYNALKILYPNLDLTLEEMQEIVGSETQFSDWEIMRVAQAKQLNLIVVTERCALVNKSVCSNEFGVICHCRHRGVMLEHWEAALAIQKGFADYHPTFTNALTREDLLDFAKSSGLNKNKVRSFVLGDPRLLKLQTEMHESLSKVVEDVNPAGFVKITKGSTHYVTNDRNNLGYSPQYGTFTAQITEDNQELVELLLLAYSAPARVIHTDWFYDRPESVPADATQGIHDYGKQLVRDIAEVNQACAGDLIKSELIQNRVDCKYEYINNHLFKVQKTGKLKPGDLISGKLVGIQSTSYVDSHVIGYVIRTNQLWCTCVTEKCAKATKIKVDLYRKNTGSGLRALFGIFRWDFRRDIKTLLEKATAVDAIAGWGKSTEIVKLVNQDCTVVAQTSAAVSNILEKLEQGGKKNMCKVMSIEKCMTQQVNTPTLVLDEASMITWETLSLITGPQVENVYLYGNTLQICVLDMYRTGGSRATKSILEQAGIIRRHYTTHRIGNPLARELSLVTKELTTNAKHETNFCTKSWDAVRWAELTSIAGSLEEPVILCFYNNAVRAVMNYLKVGCRVDTIHKFQGLEADNVIVLQWCPTGQTPGRITLDKHQCLSAATRAKKNLVWISVNEYSNNVPLHKRMGATIGGSKHTQPDTENNLADKTLQVVSHLLSKVMIYSKDKTIERLECSRLQSQEEGNLVMLKNTLTHLDVDYVSGNDQHSLRRQGSGKLNEKFKSMLSLFSKEPAPDHVSSSTLGKLAEIVDQANANKDRINSQIMNIYTVQKNLAISNGGSIAAAVTPVLTAMLAQKPGITKAECSFDEPTETLTANILMLGVNVLKIQLDFRNDKVILGSGGLRSFVADSSEIKQLYNQKFNCCGHYVLKYRNFDTEISVKKKMNFERVLWIVNYFGVCLESGSLHISVTIENELYKMQSYGGCSLCGGMVIFHHNKPIIVGDPSYNTGNSRTVRFNSKQSDKCGPILAYLRLWNVDSGTGVKLPYDPPVGRGDFDMFEGDNVMAALVIERVLKGPWMMAAKLKNMLTNTNQDLCNFYDNNSPELFDSLKARLESNGFTNFNTNLVNEFVGGTRLEFNGFTNFNTELVNVNSMDLRCRPILCTLDKRYLAALMDQDNLIWVTQISGKPIHTPAGVTRVSNKAFKTMAVRQMLNRLEFKLTNTQLSRDKPMGAPNPRGPLLKFMAQHEADNDKVAVAARKYKGQTQAAMMKLKSRRMYLTAWMVNGNSEYASNIMQQHNVITTSTNYPENNMLGLVDLYVAQAIHNTGYTSALYITNNACTAVLCGHWDWFSCPPDDGWSTSRFLSSTHDTITNLADIKSILDSEIAKLDKQEELSEEETAVLKEKKERSERIHNQILRTEDSWYSESYQNVKRGTVIVSVNSCGISTESIEKIMETTGAMEFLMCVPTLTPSDNTTAHRVGVTGSNNVKITYPGARNTLTPNPEIVYCMKSGKRATVQSQTKKDFDMISLHTTTVAMIASVQILKVTITRFNEHAMPKALPIPFSPFSHQSDIEKVWVQYPRFTCNFGDGSENSLIITKRRKLVSKALLAKMNERALRHDSNLKDLQAYGRSYLMTQVYTERYVNVINKNGLDELEAVCIAALTMKHRINEQLEHTMGLMETFRYVDTDSITDIVVKSCKKNLLEKVMSIANTMQEKLGIPASFTGLLDEIANTQRVVFIDERTNQSRVWSWDSNIKHMSDEEGSIKKWWASTADNLDWMNIGMIQEYRKVLCRKEDIPKKTKACPGFKQVVDCAKAVAQQKEARKTDPGARVLVLEEPIPLIGNVDITRAATQGTMVTKNENVIRSEITFRARQSIRRAQTSRLRSYLDNWNEMVKAYSALEAGDLKVMVRELMSRIAIIKSTSTPTWHLKEDLEAMLDVPNLTRAEHLEITKLIGDAVVSRWEQSKAEKKQNEYDFIKSDLGLSTLNDHDLNIVLSLLAVDRPSKVKKDLLTNTLGSQMSVNEAVMLRRKIRQQWCESASNCGQLVDHDHHANSVSTTEQNQGKLNILSLLHEEAGICDINLSDASPLKIRASSYLPEAITTCVQTPGMYELTSPKVEIIYEAMDNDECVWRCIEKYVTQNIEPHFRITNGLRAIMQQSKMLTESQAIIVCQLLGLNCCLIQNGETGTVYNFAPNKPFVQLMRLSQDASYDHCVLINLLGADGVKRLSPENIAKENMEQLEHVCPVDNKPIVAVGENPYACVSHVHIDNEDLARLTSCSQPYEKIPVLDGRFEMLPVNNVMARMTRKTSSATLLKKVTPITTGAGSLALTRNYYKATPMVTTKPGDVLVVLRDHCEKKVMCTHTTIVDTPGGVEQILEITDDIGDGAVCLDLGLHCLTPADRTPRRDRPVNTSNEVWSLNIETQRYLEATKGLRSHVGQGEGKLHIYHFDNREHHMYDEHDYIDAMLDENIVIELDPTVQVPTGVNIVNLICIRRMFRLAMLYGIPTWVAYCDDNPSAAQLAWFLKYYKMGHKVFNNNVTTEDLTNTRAMEIINALFSTYQHTTTNHTTRVHLRNKAETILSKEKVSEELFNTTIDISVFTAVLMGLENEVLKSNQGTCVFDLIPETPEPPQLQDDMLESMGILVDIKQCAVYHVPTGTKVALRVVESLSHEIACSTKVKGVDPKDDEMRAGASNLTQSVPASDKADPGSSQLSSCEENMSQTGTQPVACVHIEPCDHAANASNDDVLKEITQPEQNNHDIISKILATAQKAKSNPEDKSWKSGATSADLQAIQSLCDSPDGMGSQVADQLAKKLEVMNFSDEVTLSGIHRQRNYVNSQGKYLQRVDISERWAITYKGIGEHGSDVPTNNPGWWWLAFPPMRKLGVYKEKHEIKVTMNYAGNCAYRLNRIKFREPKSVFTHNVKPEVMLDILTYTSANNKQYPTNLQRLADKYLHGRVSWHVVYGEGYNRDFLQTCVELTKRMERVIVVTDAPDVYNQLDADIQVREKIITIKVTSQPEPYRAIWWRFMILFANIDPECELYILNGREMAPNDMELVDRVMEESFEDFDIVSALHCQAFNVCCGYAKYNHAKFTDYNTFNDIYEAYGNSYGGDEIYMSRYKVKMMWLYYILPGGAWYGIEGKWLNYALDTTICLELKEGERTRIDHVKGLFCSANFFHVAPDTKGIYDYSTVDWSVDGIPWQYAMQIINGHSVTENPVRHSTGESTGNPRNISNDGEKPWQLNPNNWLLDPGLKKSEKMKIQKFLDSDSSVKCIKESQSLPIQLGPLKPIVVFANQACEAIGVSMNNTGTLYVEVNIAQQKLAARNEPLQHQTLILKSHLTLMSTTGRHASWKPEYTHLMKADLQNCQVYVEGSATSLLQWKREETQHAQVYTTEERDVFVRIPQALDHSVGTLKTLEVKVTGNELGLSSSSGVLARVLKLNDRLAWNHWLETQHLQKLLEFDRRIISSHEESSGMTFKPRIGQTLYLADVLTAAGIECVNHITTTSREWKEALKNPLTKVGIMPLTNSVLVSGKLGCVQPTIPRCYAMLCQGVKLKIFKPETRGGGTPSNVSANVGPSNPTTAGPGDTPPLITSWNKWVESGASNQSPFGVSAKAYQDKLREKKIETPQDRLRVLETMLFDDAYALMSHGLTDLRKLNDGGNWHCATDATMKSDFEIIEPVGGDLLPSLNTSALRHNETNARVIDLWDDTDLRDWLTLYAPKNPMKLTSRVSPGQGKINLKTLLTNRPCQTRPVPTQVMGMGENAVTGRLGSVLPLRREPMNVTHELHKFRTAYYRDGWERVLKDFKANTITISDADVKTWLSRRSDWKALATSTIKMLETGLPSNPMNAVNVHVKTESLLKANPIMYWRQTQGRIIVWQPKELCALMSPAFIAIKRRLKEVLRDEIVYTDGLTPDMLSARARTIQYDYVFEDDLVIQDRQTDQELIDLEFQVMLDLGLDINLANLWRLVHNKWRFKGQHSWGQLDAMRLTGQATTALGNAITNLCVHSSFVIEHRQAIKLMFVLGDDNITFMSAEPNLTKYKRLMSERYNMRSKPQVSRNVGTFCSLLCYRNSFGHCEVGPDFVRLRHRFEVTGGGNHYELPVVAVKMPHNVRIGKTFFNGRYLHVMENEEAEMEPVEWLRNHANRSYILVLKTNSAEWSRLDGVQVHDLSKIDTSGNLAEALEGIGASMGMPNPMMAAGMSYLHMLGKSEEADKINTEKEFGLELRKWYDVASCKNATCIKYNMSPMELEDNIGELLKMIRKPMAYHKRFLTTAAYSAQKIR</sequence>
<dbReference type="Pfam" id="PF00978">
    <property type="entry name" value="RdRP_2"/>
    <property type="match status" value="1"/>
</dbReference>
<dbReference type="GO" id="GO:0003968">
    <property type="term" value="F:RNA-directed RNA polymerase activity"/>
    <property type="evidence" value="ECO:0007669"/>
    <property type="project" value="UniProtKB-KW"/>
</dbReference>
<feature type="compositionally biased region" description="Polar residues" evidence="7">
    <location>
        <begin position="167"/>
        <end position="179"/>
    </location>
</feature>
<name>O82731_VFEV</name>
<dbReference type="Proteomes" id="UP000242585">
    <property type="component" value="Segment"/>
</dbReference>
<dbReference type="InterPro" id="IPR027351">
    <property type="entry name" value="(+)RNA_virus_helicase_core_dom"/>
</dbReference>
<dbReference type="SUPFAM" id="SSF52540">
    <property type="entry name" value="P-loop containing nucleoside triphosphate hydrolases"/>
    <property type="match status" value="1"/>
</dbReference>
<feature type="compositionally biased region" description="Polar residues" evidence="7">
    <location>
        <begin position="188"/>
        <end position="207"/>
    </location>
</feature>
<keyword evidence="10" id="KW-1185">Reference proteome</keyword>
<dbReference type="InterPro" id="IPR007094">
    <property type="entry name" value="RNA-dir_pol_PSvirus"/>
</dbReference>
<evidence type="ECO:0000256" key="3">
    <source>
        <dbReference type="ARBA" id="ARBA00022695"/>
    </source>
</evidence>
<evidence type="ECO:0000256" key="6">
    <source>
        <dbReference type="ARBA" id="ARBA00022953"/>
    </source>
</evidence>
<dbReference type="GO" id="GO:0005524">
    <property type="term" value="F:ATP binding"/>
    <property type="evidence" value="ECO:0007669"/>
    <property type="project" value="UniProtKB-KW"/>
</dbReference>
<dbReference type="RefSeq" id="YP_438201.1">
    <property type="nucleotide sequence ID" value="NC_007648.1"/>
</dbReference>
<accession>O82731</accession>
<keyword evidence="5" id="KW-0067">ATP-binding</keyword>
<dbReference type="GeneID" id="5130507"/>
<dbReference type="InterPro" id="IPR043502">
    <property type="entry name" value="DNA/RNA_pol_sf"/>
</dbReference>
<protein>
    <submittedName>
        <fullName evidence="9">ORFA+B</fullName>
    </submittedName>
</protein>
<keyword evidence="4" id="KW-0378">Hydrolase</keyword>
<keyword evidence="2" id="KW-0808">Transferase</keyword>
<reference evidence="9 10" key="2">
    <citation type="journal article" date="1998" name="J. Gen. Virol.">
        <title>Nucleotide sequence, genetic organization and expression strategy of the double-stranded RNA associated with the '447' cytoplasmic male sterility in Vicia faba.</title>
        <authorList>
            <person name="Pfeiffer P."/>
        </authorList>
    </citation>
    <scope>NUCLEOTIDE SEQUENCE [LARGE SCALE GENOMIC DNA]</scope>
</reference>
<feature type="region of interest" description="Disordered" evidence="7">
    <location>
        <begin position="5105"/>
        <end position="5129"/>
    </location>
</feature>
<proteinExistence type="evidence at transcript level"/>
<evidence type="ECO:0000256" key="1">
    <source>
        <dbReference type="ARBA" id="ARBA00022484"/>
    </source>
</evidence>
<evidence type="ECO:0000313" key="9">
    <source>
        <dbReference type="EMBL" id="CAA04392.1"/>
    </source>
</evidence>
<feature type="region of interest" description="Disordered" evidence="7">
    <location>
        <begin position="4757"/>
        <end position="4777"/>
    </location>
</feature>
<feature type="compositionally biased region" description="Low complexity" evidence="7">
    <location>
        <begin position="1494"/>
        <end position="1509"/>
    </location>
</feature>
<dbReference type="GO" id="GO:0016787">
    <property type="term" value="F:hydrolase activity"/>
    <property type="evidence" value="ECO:0007669"/>
    <property type="project" value="UniProtKB-KW"/>
</dbReference>
<organism evidence="9 10">
    <name type="scientific">Vicia faba endornavirus</name>
    <name type="common">VfEV</name>
    <dbReference type="NCBI Taxonomy" id="310749"/>
    <lineage>
        <taxon>Viruses</taxon>
        <taxon>Riboviria</taxon>
        <taxon>Orthornavirae</taxon>
        <taxon>Kitrinoviricota</taxon>
        <taxon>Alsuviricetes</taxon>
        <taxon>Martellivirales</taxon>
        <taxon>Endornaviridae</taxon>
        <taxon>Alphaendornavirus</taxon>
        <taxon>Alphaendornavirus viciae</taxon>
    </lineage>
</organism>
<feature type="region of interest" description="Disordered" evidence="7">
    <location>
        <begin position="1375"/>
        <end position="1517"/>
    </location>
</feature>
<dbReference type="InterPro" id="IPR001788">
    <property type="entry name" value="RNA-dep_RNA_pol_alsuvir"/>
</dbReference>
<evidence type="ECO:0000256" key="2">
    <source>
        <dbReference type="ARBA" id="ARBA00022679"/>
    </source>
</evidence>
<dbReference type="EMBL" id="AJ000929">
    <property type="protein sequence ID" value="CAA04392.1"/>
    <property type="molecule type" value="mRNA"/>
</dbReference>
<feature type="compositionally biased region" description="Polar residues" evidence="7">
    <location>
        <begin position="4249"/>
        <end position="4260"/>
    </location>
</feature>
<feature type="compositionally biased region" description="Polar residues" evidence="7">
    <location>
        <begin position="5109"/>
        <end position="5123"/>
    </location>
</feature>
<feature type="region of interest" description="Disordered" evidence="7">
    <location>
        <begin position="4222"/>
        <end position="4260"/>
    </location>
</feature>
<keyword evidence="6" id="KW-0693">Viral RNA replication</keyword>
<organismHost>
    <name type="scientific">Vicia faba</name>
    <name type="common">Broad bean</name>
    <name type="synonym">Faba vulgaris</name>
    <dbReference type="NCBI Taxonomy" id="3906"/>
</organismHost>
<evidence type="ECO:0000256" key="7">
    <source>
        <dbReference type="SAM" id="MobiDB-lite"/>
    </source>
</evidence>
<keyword evidence="5" id="KW-0547">Nucleotide-binding</keyword>
<dbReference type="SUPFAM" id="SSF56672">
    <property type="entry name" value="DNA/RNA polymerases"/>
    <property type="match status" value="1"/>
</dbReference>
<dbReference type="InterPro" id="IPR027417">
    <property type="entry name" value="P-loop_NTPase"/>
</dbReference>
<dbReference type="KEGG" id="vg:5130507"/>
<dbReference type="PROSITE" id="PS50507">
    <property type="entry name" value="RDRP_SSRNA_POS"/>
    <property type="match status" value="1"/>
</dbReference>
<feature type="compositionally biased region" description="Polar residues" evidence="7">
    <location>
        <begin position="4763"/>
        <end position="4774"/>
    </location>
</feature>
<feature type="compositionally biased region" description="Basic residues" evidence="7">
    <location>
        <begin position="230"/>
        <end position="241"/>
    </location>
</feature>
<feature type="compositionally biased region" description="Basic and acidic residues" evidence="7">
    <location>
        <begin position="1411"/>
        <end position="1420"/>
    </location>
</feature>
<feature type="compositionally biased region" description="Acidic residues" evidence="7">
    <location>
        <begin position="1375"/>
        <end position="1384"/>
    </location>
</feature>
<feature type="region of interest" description="Disordered" evidence="7">
    <location>
        <begin position="167"/>
        <end position="270"/>
    </location>
</feature>
<reference evidence="9 10" key="1">
    <citation type="journal article" date="1993" name="J. Gen. Virol.">
        <title>Unusual structure of the double-stranded RNA associated with the '447' cytoplasmic male sterility in Vicia faba.</title>
        <authorList>
            <person name="Pfeiffer P.J."/>
            <person name="Jung J.L."/>
            <person name="Heitzler J."/>
            <person name="Keith G."/>
        </authorList>
    </citation>
    <scope>NUCLEOTIDE SEQUENCE [LARGE SCALE GENOMIC DNA]</scope>
</reference>
<dbReference type="CDD" id="cd23255">
    <property type="entry name" value="Endornaviridae_RdRp"/>
    <property type="match status" value="1"/>
</dbReference>
<evidence type="ECO:0000313" key="10">
    <source>
        <dbReference type="Proteomes" id="UP000242585"/>
    </source>
</evidence>
<dbReference type="Gene3D" id="3.40.50.300">
    <property type="entry name" value="P-loop containing nucleotide triphosphate hydrolases"/>
    <property type="match status" value="2"/>
</dbReference>
<keyword evidence="1" id="KW-0696">RNA-directed RNA polymerase</keyword>
<feature type="region of interest" description="Disordered" evidence="7">
    <location>
        <begin position="130"/>
        <end position="152"/>
    </location>
</feature>